<evidence type="ECO:0000313" key="11">
    <source>
        <dbReference type="EMBL" id="CAD7089115.1"/>
    </source>
</evidence>
<feature type="transmembrane region" description="Helical" evidence="10">
    <location>
        <begin position="74"/>
        <end position="91"/>
    </location>
</feature>
<comment type="subcellular location">
    <subcellularLocation>
        <location evidence="1 10">Cell membrane</location>
        <topology evidence="1 10">Multi-pass membrane protein</topology>
    </subcellularLocation>
</comment>
<dbReference type="GO" id="GO:0007165">
    <property type="term" value="P:signal transduction"/>
    <property type="evidence" value="ECO:0007669"/>
    <property type="project" value="UniProtKB-KW"/>
</dbReference>
<evidence type="ECO:0000256" key="2">
    <source>
        <dbReference type="ARBA" id="ARBA00022475"/>
    </source>
</evidence>
<dbReference type="GO" id="GO:0005549">
    <property type="term" value="F:odorant binding"/>
    <property type="evidence" value="ECO:0007669"/>
    <property type="project" value="InterPro"/>
</dbReference>
<evidence type="ECO:0000256" key="4">
    <source>
        <dbReference type="ARBA" id="ARBA00022692"/>
    </source>
</evidence>
<keyword evidence="6 10" id="KW-1133">Transmembrane helix</keyword>
<evidence type="ECO:0000256" key="6">
    <source>
        <dbReference type="ARBA" id="ARBA00022989"/>
    </source>
</evidence>
<dbReference type="AlphaFoldDB" id="A0A7R8UXU2"/>
<evidence type="ECO:0000256" key="10">
    <source>
        <dbReference type="RuleBase" id="RU351113"/>
    </source>
</evidence>
<evidence type="ECO:0000256" key="3">
    <source>
        <dbReference type="ARBA" id="ARBA00022606"/>
    </source>
</evidence>
<dbReference type="InParanoid" id="A0A7R8UXU2"/>
<keyword evidence="4 10" id="KW-0812">Transmembrane</keyword>
<dbReference type="Pfam" id="PF02949">
    <property type="entry name" value="7tm_6"/>
    <property type="match status" value="1"/>
</dbReference>
<evidence type="ECO:0000256" key="5">
    <source>
        <dbReference type="ARBA" id="ARBA00022725"/>
    </source>
</evidence>
<keyword evidence="8 10" id="KW-0675">Receptor</keyword>
<accession>A0A7R8UXU2</accession>
<dbReference type="EMBL" id="LR899012">
    <property type="protein sequence ID" value="CAD7089115.1"/>
    <property type="molecule type" value="Genomic_DNA"/>
</dbReference>
<feature type="transmembrane region" description="Helical" evidence="10">
    <location>
        <begin position="172"/>
        <end position="190"/>
    </location>
</feature>
<organism evidence="11 12">
    <name type="scientific">Hermetia illucens</name>
    <name type="common">Black soldier fly</name>
    <dbReference type="NCBI Taxonomy" id="343691"/>
    <lineage>
        <taxon>Eukaryota</taxon>
        <taxon>Metazoa</taxon>
        <taxon>Ecdysozoa</taxon>
        <taxon>Arthropoda</taxon>
        <taxon>Hexapoda</taxon>
        <taxon>Insecta</taxon>
        <taxon>Pterygota</taxon>
        <taxon>Neoptera</taxon>
        <taxon>Endopterygota</taxon>
        <taxon>Diptera</taxon>
        <taxon>Brachycera</taxon>
        <taxon>Stratiomyomorpha</taxon>
        <taxon>Stratiomyidae</taxon>
        <taxon>Hermetiinae</taxon>
        <taxon>Hermetia</taxon>
    </lineage>
</organism>
<keyword evidence="7 10" id="KW-0472">Membrane</keyword>
<evidence type="ECO:0000256" key="7">
    <source>
        <dbReference type="ARBA" id="ARBA00023136"/>
    </source>
</evidence>
<keyword evidence="3 10" id="KW-0716">Sensory transduction</keyword>
<feature type="transmembrane region" description="Helical" evidence="10">
    <location>
        <begin position="290"/>
        <end position="310"/>
    </location>
</feature>
<sequence length="383" mass="44288">MEVQIIRSKVNTERFLNGIWYYAKFHGFYPDLKYNFRQKAFVTFVLVVPNIVTILSFLTQLFYIRDIKEFSDNFPMNITVVTCLLKFSVILKMRLKLIGINDHFAKLDSMGLTERQVEKLEGLILFCNRLTSVVAIFYSLVSASTALNAALSNGKILMFNVWTPYDFRQSMCIYWTTLLFQYSCFCVLSLQNLTNDLTAPLYFIILRAHLEILIERIQNVGWDPTKTQEENYEDFIGCIEDHRIIMEIYKTLQNAISSTIFIQFASTAVAVAMEILVILFFVINFTQLMMLFISTVAAAAQILFCCYYVNNFTVVTNELVTAIYFSNIFDQSMQFRKTAIIFMQMTQKPKVVLAGKMFPVTLVTFASIMRTSYSILTVANQLR</sequence>
<feature type="transmembrane region" description="Helical" evidence="10">
    <location>
        <begin position="40"/>
        <end position="62"/>
    </location>
</feature>
<dbReference type="OrthoDB" id="6604226at2759"/>
<keyword evidence="2" id="KW-1003">Cell membrane</keyword>
<comment type="similarity">
    <text evidence="10">Belongs to the insect chemoreceptor superfamily. Heteromeric odorant receptor channel (TC 1.A.69) family.</text>
</comment>
<keyword evidence="9 10" id="KW-0807">Transducer</keyword>
<gene>
    <name evidence="11" type="ORF">HERILL_LOCUS11693</name>
</gene>
<dbReference type="InterPro" id="IPR004117">
    <property type="entry name" value="7tm6_olfct_rcpt"/>
</dbReference>
<reference evidence="11 12" key="1">
    <citation type="submission" date="2020-11" db="EMBL/GenBank/DDBJ databases">
        <authorList>
            <person name="Wallbank WR R."/>
            <person name="Pardo Diaz C."/>
            <person name="Kozak K."/>
            <person name="Martin S."/>
            <person name="Jiggins C."/>
            <person name="Moest M."/>
            <person name="Warren A I."/>
            <person name="Generalovic N T."/>
            <person name="Byers J.R.P. K."/>
            <person name="Montejo-Kovacevich G."/>
            <person name="Yen C E."/>
        </authorList>
    </citation>
    <scope>NUCLEOTIDE SEQUENCE [LARGE SCALE GENOMIC DNA]</scope>
</reference>
<dbReference type="GO" id="GO:0005886">
    <property type="term" value="C:plasma membrane"/>
    <property type="evidence" value="ECO:0007669"/>
    <property type="project" value="UniProtKB-SubCell"/>
</dbReference>
<dbReference type="Proteomes" id="UP000594454">
    <property type="component" value="Chromosome 4"/>
</dbReference>
<dbReference type="PANTHER" id="PTHR21137:SF35">
    <property type="entry name" value="ODORANT RECEPTOR 19A-RELATED"/>
    <property type="match status" value="1"/>
</dbReference>
<evidence type="ECO:0000256" key="1">
    <source>
        <dbReference type="ARBA" id="ARBA00004651"/>
    </source>
</evidence>
<feature type="transmembrane region" description="Helical" evidence="10">
    <location>
        <begin position="260"/>
        <end position="283"/>
    </location>
</feature>
<dbReference type="PANTHER" id="PTHR21137">
    <property type="entry name" value="ODORANT RECEPTOR"/>
    <property type="match status" value="1"/>
</dbReference>
<evidence type="ECO:0000256" key="8">
    <source>
        <dbReference type="ARBA" id="ARBA00023170"/>
    </source>
</evidence>
<evidence type="ECO:0000313" key="12">
    <source>
        <dbReference type="Proteomes" id="UP000594454"/>
    </source>
</evidence>
<protein>
    <recommendedName>
        <fullName evidence="10">Odorant receptor</fullName>
    </recommendedName>
</protein>
<evidence type="ECO:0000256" key="9">
    <source>
        <dbReference type="ARBA" id="ARBA00023224"/>
    </source>
</evidence>
<keyword evidence="5 10" id="KW-0552">Olfaction</keyword>
<name>A0A7R8UXU2_HERIL</name>
<keyword evidence="12" id="KW-1185">Reference proteome</keyword>
<dbReference type="GO" id="GO:0004984">
    <property type="term" value="F:olfactory receptor activity"/>
    <property type="evidence" value="ECO:0007669"/>
    <property type="project" value="InterPro"/>
</dbReference>
<proteinExistence type="inferred from homology"/>
<feature type="transmembrane region" description="Helical" evidence="10">
    <location>
        <begin position="357"/>
        <end position="379"/>
    </location>
</feature>
<feature type="transmembrane region" description="Helical" evidence="10">
    <location>
        <begin position="130"/>
        <end position="151"/>
    </location>
</feature>